<accession>A0A7W7K7H7</accession>
<keyword evidence="2" id="KW-1185">Reference proteome</keyword>
<dbReference type="EMBL" id="JACHLR010000002">
    <property type="protein sequence ID" value="MBB4857169.1"/>
    <property type="molecule type" value="Genomic_DNA"/>
</dbReference>
<evidence type="ECO:0000313" key="2">
    <source>
        <dbReference type="Proteomes" id="UP000555448"/>
    </source>
</evidence>
<organism evidence="1 2">
    <name type="scientific">Novosphingobium chloroacetimidivorans</name>
    <dbReference type="NCBI Taxonomy" id="1428314"/>
    <lineage>
        <taxon>Bacteria</taxon>
        <taxon>Pseudomonadati</taxon>
        <taxon>Pseudomonadota</taxon>
        <taxon>Alphaproteobacteria</taxon>
        <taxon>Sphingomonadales</taxon>
        <taxon>Sphingomonadaceae</taxon>
        <taxon>Novosphingobium</taxon>
    </lineage>
</organism>
<proteinExistence type="predicted"/>
<dbReference type="AlphaFoldDB" id="A0A7W7K7H7"/>
<comment type="caution">
    <text evidence="1">The sequence shown here is derived from an EMBL/GenBank/DDBJ whole genome shotgun (WGS) entry which is preliminary data.</text>
</comment>
<name>A0A7W7K7H7_9SPHN</name>
<dbReference type="Proteomes" id="UP000555448">
    <property type="component" value="Unassembled WGS sequence"/>
</dbReference>
<dbReference type="RefSeq" id="WP_221419799.1">
    <property type="nucleotide sequence ID" value="NZ_JACHLR010000002.1"/>
</dbReference>
<sequence length="302" mass="32460">MPSKCQFEEDAFQQLVDGAIGRLTNIVTTPGRVAENALGYDAACLLTADDLVAVVGPHVAPHAVGAAPTHPLHLGITVNATVWTNLAALPAAKIPPFRLNLFVQYKSPVGLSGGKAAQWPHWQAPYFRYEMEPKQLAVMAAIDGSGSGALGCYCSPDFLDAATLWSCTTKATILDHAHFVRAQQLASHGCYTYQSANGPGKAFSEPEIIPREDFPAMLEQAIAAGPKLTFEEAALRATKTIRNAIEDVLPRRSALASLLRQLDAARPADETDANGRRARLLAALEVIQAFEVFYRTRVITVG</sequence>
<gene>
    <name evidence="1" type="ORF">HNO88_000476</name>
</gene>
<protein>
    <submittedName>
        <fullName evidence="1">Uncharacterized protein</fullName>
    </submittedName>
</protein>
<evidence type="ECO:0000313" key="1">
    <source>
        <dbReference type="EMBL" id="MBB4857169.1"/>
    </source>
</evidence>
<reference evidence="1 2" key="1">
    <citation type="submission" date="2020-08" db="EMBL/GenBank/DDBJ databases">
        <title>Functional genomics of gut bacteria from endangered species of beetles.</title>
        <authorList>
            <person name="Carlos-Shanley C."/>
        </authorList>
    </citation>
    <scope>NUCLEOTIDE SEQUENCE [LARGE SCALE GENOMIC DNA]</scope>
    <source>
        <strain evidence="1 2">S00245</strain>
    </source>
</reference>